<proteinExistence type="predicted"/>
<name>A0A0N1JPG7_PSESX</name>
<reference evidence="1 2" key="2">
    <citation type="submission" date="2015-10" db="EMBL/GenBank/DDBJ databases">
        <title>Comparative genomics and high-throughput reverse genetic screens identify a new phytobacterial MAMP and an Arabidopsis receptor required for immune elicitation.</title>
        <authorList>
            <person name="Mott G.A."/>
            <person name="Thakur S."/>
            <person name="Wang P.W."/>
            <person name="Desveaux D."/>
            <person name="Guttman D.S."/>
        </authorList>
    </citation>
    <scope>NUCLEOTIDE SEQUENCE [LARGE SCALE GENOMIC DNA]</scope>
    <source>
        <strain evidence="1 2">0788_9</strain>
    </source>
</reference>
<dbReference type="AlphaFoldDB" id="A0A0N1JPG7"/>
<gene>
    <name evidence="1" type="ORF">ABJ99_2062</name>
</gene>
<dbReference type="EMBL" id="LGLN01000033">
    <property type="protein sequence ID" value="KPC33204.1"/>
    <property type="molecule type" value="Genomic_DNA"/>
</dbReference>
<sequence>MILSARHKMQRLRSGVKEVGLTSSFLQRSRTYFGEAEDNMLHAGK</sequence>
<reference evidence="1 2" key="1">
    <citation type="submission" date="2015-07" db="EMBL/GenBank/DDBJ databases">
        <authorList>
            <person name="Noorani M."/>
        </authorList>
    </citation>
    <scope>NUCLEOTIDE SEQUENCE [LARGE SCALE GENOMIC DNA]</scope>
    <source>
        <strain evidence="1 2">0788_9</strain>
    </source>
</reference>
<evidence type="ECO:0000313" key="1">
    <source>
        <dbReference type="EMBL" id="KPC33204.1"/>
    </source>
</evidence>
<protein>
    <submittedName>
        <fullName evidence="1">Uncharacterized protein</fullName>
    </submittedName>
</protein>
<comment type="caution">
    <text evidence="1">The sequence shown here is derived from an EMBL/GenBank/DDBJ whole genome shotgun (WGS) entry which is preliminary data.</text>
</comment>
<accession>A0A0N1JPG7</accession>
<organism evidence="1 2">
    <name type="scientific">Pseudomonas syringae pv. cilantro</name>
    <dbReference type="NCBI Taxonomy" id="81035"/>
    <lineage>
        <taxon>Bacteria</taxon>
        <taxon>Pseudomonadati</taxon>
        <taxon>Pseudomonadota</taxon>
        <taxon>Gammaproteobacteria</taxon>
        <taxon>Pseudomonadales</taxon>
        <taxon>Pseudomonadaceae</taxon>
        <taxon>Pseudomonas</taxon>
        <taxon>Pseudomonas syringae</taxon>
    </lineage>
</organism>
<evidence type="ECO:0000313" key="2">
    <source>
        <dbReference type="Proteomes" id="UP000037891"/>
    </source>
</evidence>
<dbReference type="Proteomes" id="UP000037891">
    <property type="component" value="Unassembled WGS sequence"/>
</dbReference>